<dbReference type="GO" id="GO:0005524">
    <property type="term" value="F:ATP binding"/>
    <property type="evidence" value="ECO:0007669"/>
    <property type="project" value="UniProtKB-KW"/>
</dbReference>
<comment type="caution">
    <text evidence="11">The sequence shown here is derived from an EMBL/GenBank/DDBJ whole genome shotgun (WGS) entry which is preliminary data.</text>
</comment>
<keyword evidence="1" id="KW-0723">Serine/threonine-protein kinase</keyword>
<dbReference type="Pfam" id="PF00069">
    <property type="entry name" value="Pkinase"/>
    <property type="match status" value="1"/>
</dbReference>
<feature type="cross-link" description="Glycyl lysine isopeptide (Lys-Gly) (interchain with G-Cter in SUMO2)" evidence="8">
    <location>
        <position position="1112"/>
    </location>
</feature>
<reference evidence="11 12" key="1">
    <citation type="journal article" date="2016" name="Front. Microbiol.">
        <title>Genome and transcriptome sequences reveal the specific parasitism of the nematophagous Purpureocillium lilacinum 36-1.</title>
        <authorList>
            <person name="Xie J."/>
            <person name="Li S."/>
            <person name="Mo C."/>
            <person name="Xiao X."/>
            <person name="Peng D."/>
            <person name="Wang G."/>
            <person name="Xiao Y."/>
        </authorList>
    </citation>
    <scope>NUCLEOTIDE SEQUENCE [LARGE SCALE GENOMIC DNA]</scope>
    <source>
        <strain evidence="11 12">36-1</strain>
    </source>
</reference>
<name>A0A2U3EPZ1_PURLI</name>
<dbReference type="InterPro" id="IPR000719">
    <property type="entry name" value="Prot_kinase_dom"/>
</dbReference>
<dbReference type="PANTHER" id="PTHR24350">
    <property type="entry name" value="SERINE/THREONINE-PROTEIN KINASE IAL-RELATED"/>
    <property type="match status" value="1"/>
</dbReference>
<dbReference type="Proteomes" id="UP000245956">
    <property type="component" value="Unassembled WGS sequence"/>
</dbReference>
<protein>
    <recommendedName>
        <fullName evidence="10">Protein kinase domain-containing protein</fullName>
    </recommendedName>
</protein>
<dbReference type="InterPro" id="IPR030616">
    <property type="entry name" value="Aur-like"/>
</dbReference>
<feature type="compositionally biased region" description="Low complexity" evidence="9">
    <location>
        <begin position="704"/>
        <end position="723"/>
    </location>
</feature>
<keyword evidence="4" id="KW-0418">Kinase</keyword>
<dbReference type="SMART" id="SM00220">
    <property type="entry name" value="S_TKc"/>
    <property type="match status" value="1"/>
</dbReference>
<evidence type="ECO:0000256" key="3">
    <source>
        <dbReference type="ARBA" id="ARBA00022741"/>
    </source>
</evidence>
<evidence type="ECO:0000256" key="9">
    <source>
        <dbReference type="SAM" id="MobiDB-lite"/>
    </source>
</evidence>
<feature type="region of interest" description="Disordered" evidence="9">
    <location>
        <begin position="455"/>
        <end position="487"/>
    </location>
</feature>
<sequence>MSRPAASSCRLRCGGAADGPFLALALRLHCSGYPQRSLTADAGDPGPLLAKLPTELLTQVFAEAEPVDSILLALSCKALLGIAALCHLTVPDPTRHRQQWSPSAPQDREQTGQCKCINMSYLLGRLRPRDSRGRVDRTWNLCLDCCRYRPTRRGFWAAQLARTDTSGWSRPEGELWQSSVKWFAAGIKVQCPDCRLAEHVQEERKEAMRARGVAIANIFKDVPQCQRQRVTWTSEHDGRSRKPGRVGRGPGPGPPVAPGQHAELRSGRPAPKARHGRDSQSGMSRSRDAPSQETFHSVRKEDRETQLVVCVYGLPRQGKVVSPSSRAQNGPHLPYEVRTAPSPPPDGHSARHNPLSEVPAWEKGRAVQQQQHQHGQGNLERPLAALIGKCLIPTANLTSESRSWPRLAARWGMGEQGVPVADGRGGQACGASIPEVAPVAPSIAVMGRQRLQSTIGPATTHSTPGAGSTPTRPGPPPKLPLASSHPCTTPTDCPSLAGLFQPQPFDRPSLPLCFDIHHRSPRLSGPLPPPSPSATRHTTPRPCPCYRGASTLVPSLCPPNPSLVRPRSRFNVVTPARRTSSAGRHAWHLVVHDATQRHGFCAGATMNGPPQPRMTTTLPSDKPTPGRPNVVQDAASAVSRDASASPAQPALLFQTNTIAPSPPPSQIEPQHARPLPTTSQPSQDKSSHGPATPLRISTDLLSRSPNASALPPPDSLSSNRNLSPSRFMTRKASAGSLPSVSRTPSLKAALTNSIGSAGTNSVIPSPVIAAMGDMTPLPSPLLSGDSPGPWKKLGGAEPTSPPRTRARLRSLGEASILVTSGGEPIEVAASHASRRKMYANLDGANNVPPPVSHDVQQSLQPQHSRARSVSDYVPEPMSSPKRPVVVSGSHARIGPSDGMEAHIRREPNYAESRGLTAVAQPPTPPPSESSRDSTDATKPKESRFEYFQARTRGDNKLRRWRAISFLGQGTFSRVMLATSQADPNGGSRESSSGPLSPAVDGSMDRKKLVAIKVCEHGPRGGASEERVEMSLKRELEIMQSIHHPSLVNLKAWSIEPTRAILVLSYCPGGDLFDIATAHRSLLKPALMRRMFAEVVGAVGYLHERRIVHRDIKLENVLVNLTPEELGDPSVDWQTFPHSIVTLADLGLSRRIADDEKLETRCGSDDYAAPEVIMGQPYDGRATDAWSLGVLLYALLEARLPFDPHPGMSDAHRMRSRTSHRIARVEWRWAEYAGEDGDHEANEAKFAENDLLGAMEITEGLLKRARSRWSVAKVAAQEWVRDALKIPGGLQFREEDDGQEV</sequence>
<evidence type="ECO:0000256" key="8">
    <source>
        <dbReference type="PIRSR" id="PIRSR630616-3"/>
    </source>
</evidence>
<feature type="region of interest" description="Disordered" evidence="9">
    <location>
        <begin position="845"/>
        <end position="901"/>
    </location>
</feature>
<dbReference type="Gene3D" id="1.10.510.10">
    <property type="entry name" value="Transferase(Phosphotransferase) domain 1"/>
    <property type="match status" value="1"/>
</dbReference>
<feature type="binding site" evidence="7">
    <location>
        <begin position="1114"/>
        <end position="1115"/>
    </location>
    <ligand>
        <name>ATP</name>
        <dbReference type="ChEBI" id="CHEBI:30616"/>
    </ligand>
</feature>
<dbReference type="EMBL" id="LCWV01000001">
    <property type="protein sequence ID" value="PWI76559.1"/>
    <property type="molecule type" value="Genomic_DNA"/>
</dbReference>
<dbReference type="PROSITE" id="PS00108">
    <property type="entry name" value="PROTEIN_KINASE_ST"/>
    <property type="match status" value="1"/>
</dbReference>
<feature type="region of interest" description="Disordered" evidence="9">
    <location>
        <begin position="521"/>
        <end position="540"/>
    </location>
</feature>
<feature type="compositionally biased region" description="Low complexity" evidence="9">
    <location>
        <begin position="462"/>
        <end position="471"/>
    </location>
</feature>
<evidence type="ECO:0000259" key="10">
    <source>
        <dbReference type="PROSITE" id="PS50011"/>
    </source>
</evidence>
<dbReference type="FunFam" id="1.10.510.10:FF:000640">
    <property type="entry name" value="Serine/threonine-protein kinase PRR1"/>
    <property type="match status" value="1"/>
</dbReference>
<evidence type="ECO:0000256" key="1">
    <source>
        <dbReference type="ARBA" id="ARBA00022527"/>
    </source>
</evidence>
<keyword evidence="3 7" id="KW-0547">Nucleotide-binding</keyword>
<proteinExistence type="predicted"/>
<feature type="compositionally biased region" description="Low complexity" evidence="9">
    <location>
        <begin position="634"/>
        <end position="647"/>
    </location>
</feature>
<feature type="domain" description="Protein kinase" evidence="10">
    <location>
        <begin position="960"/>
        <end position="1279"/>
    </location>
</feature>
<evidence type="ECO:0000256" key="6">
    <source>
        <dbReference type="PIRSR" id="PIRSR630616-1"/>
    </source>
</evidence>
<feature type="region of interest" description="Disordered" evidence="9">
    <location>
        <begin position="227"/>
        <end position="300"/>
    </location>
</feature>
<dbReference type="InterPro" id="IPR008271">
    <property type="entry name" value="Ser/Thr_kinase_AS"/>
</dbReference>
<feature type="active site" description="Proton acceptor" evidence="6">
    <location>
        <position position="1110"/>
    </location>
</feature>
<feature type="compositionally biased region" description="Low complexity" evidence="9">
    <location>
        <begin position="780"/>
        <end position="789"/>
    </location>
</feature>
<dbReference type="SUPFAM" id="SSF56112">
    <property type="entry name" value="Protein kinase-like (PK-like)"/>
    <property type="match status" value="1"/>
</dbReference>
<accession>A0A2U3EPZ1</accession>
<feature type="region of interest" description="Disordered" evidence="9">
    <location>
        <begin position="916"/>
        <end position="942"/>
    </location>
</feature>
<dbReference type="PROSITE" id="PS50011">
    <property type="entry name" value="PROTEIN_KINASE_DOM"/>
    <property type="match status" value="1"/>
</dbReference>
<feature type="compositionally biased region" description="Polar residues" evidence="9">
    <location>
        <begin position="854"/>
        <end position="863"/>
    </location>
</feature>
<feature type="region of interest" description="Disordered" evidence="9">
    <location>
        <begin position="979"/>
        <end position="1001"/>
    </location>
</feature>
<evidence type="ECO:0000256" key="7">
    <source>
        <dbReference type="PIRSR" id="PIRSR630616-2"/>
    </source>
</evidence>
<dbReference type="InterPro" id="IPR011009">
    <property type="entry name" value="Kinase-like_dom_sf"/>
</dbReference>
<feature type="compositionally biased region" description="Basic and acidic residues" evidence="9">
    <location>
        <begin position="929"/>
        <end position="942"/>
    </location>
</feature>
<keyword evidence="2" id="KW-0808">Transferase</keyword>
<evidence type="ECO:0000256" key="5">
    <source>
        <dbReference type="ARBA" id="ARBA00022840"/>
    </source>
</evidence>
<organism evidence="11 12">
    <name type="scientific">Purpureocillium lilacinum</name>
    <name type="common">Paecilomyces lilacinus</name>
    <dbReference type="NCBI Taxonomy" id="33203"/>
    <lineage>
        <taxon>Eukaryota</taxon>
        <taxon>Fungi</taxon>
        <taxon>Dikarya</taxon>
        <taxon>Ascomycota</taxon>
        <taxon>Pezizomycotina</taxon>
        <taxon>Sordariomycetes</taxon>
        <taxon>Hypocreomycetidae</taxon>
        <taxon>Hypocreales</taxon>
        <taxon>Ophiocordycipitaceae</taxon>
        <taxon>Purpureocillium</taxon>
    </lineage>
</organism>
<feature type="binding site" evidence="7">
    <location>
        <position position="1144"/>
    </location>
    <ligand>
        <name>ATP</name>
        <dbReference type="ChEBI" id="CHEBI:30616"/>
    </ligand>
</feature>
<feature type="region of interest" description="Disordered" evidence="9">
    <location>
        <begin position="601"/>
        <end position="723"/>
    </location>
</feature>
<evidence type="ECO:0000313" key="11">
    <source>
        <dbReference type="EMBL" id="PWI76559.1"/>
    </source>
</evidence>
<feature type="compositionally biased region" description="Polar residues" evidence="9">
    <location>
        <begin position="979"/>
        <end position="994"/>
    </location>
</feature>
<evidence type="ECO:0000256" key="4">
    <source>
        <dbReference type="ARBA" id="ARBA00022777"/>
    </source>
</evidence>
<feature type="compositionally biased region" description="Basic and acidic residues" evidence="9">
    <location>
        <begin position="285"/>
        <end position="300"/>
    </location>
</feature>
<feature type="region of interest" description="Disordered" evidence="9">
    <location>
        <begin position="778"/>
        <end position="804"/>
    </location>
</feature>
<keyword evidence="5 7" id="KW-0067">ATP-binding</keyword>
<gene>
    <name evidence="11" type="ORF">PCL_03753</name>
</gene>
<evidence type="ECO:0000256" key="2">
    <source>
        <dbReference type="ARBA" id="ARBA00022679"/>
    </source>
</evidence>
<dbReference type="GO" id="GO:0004674">
    <property type="term" value="F:protein serine/threonine kinase activity"/>
    <property type="evidence" value="ECO:0007669"/>
    <property type="project" value="UniProtKB-KW"/>
</dbReference>
<evidence type="ECO:0000313" key="12">
    <source>
        <dbReference type="Proteomes" id="UP000245956"/>
    </source>
</evidence>